<sequence>MSGAEEACPLIIHADPTESIQVHKLKEKIEKGNDEEKIDALKKTILYLLGGEQAPQLLIPIIRYVMPSKNHKIKKLLLLYWELLDKQQQADTMVLVCNALLRDVNYPNEYVRGSTLRFLAKLKNQELLQPLVESIRNNLEHRHAYVKRNAVLAIYHIYKEFPNIIPDAPHLILDFLTQEGDPSCKRNAFLMLFNTSRDQAIDYLNSVLDQVQSFGEILQLVVVEMIRKVVRNQPKERGKYIRCIFTLLSSPSAAVQYEAAQTIVTLSAVATAIKAAANTYVNLLVRESDNNVKMIVLDRLMELKEKYLKILQNLVMDVLRGMHSPDPNIRNKTLAIALDLVTPANVHDVINLLKKEIHKTQSDTFQGGSEYRHVLVKAIHSCAVKFPEIASDIVHDLMEFLGDESTSAASDVVEFVREVMQTYTHLRASLLQKLVSCLYQIKSGKVFRSALWIIGEYAESSAQIESAFAGLQEVLGDPLSLLVLNNSEVTMEVRKENVVDDQPVYSGPKILPDGTYASASALSVSPSAAESRKDSYTSSYSGLTLKQLLQMGDFFLGSVLATTLTKLALKLERQKDVSDKIKNSTKAKILLYLTSLLKLCKENKGGDVDYDSYERIVTCFKMATENVQEAVEVYLKNSRESFAHYLATQQQIAQSQQKKDEKSGVIKAQVDDLLKIRQLKSQNVPSELDEEAEELDLDRATGATHQDDYGERLNRIVQLTGWSDPIYAEAYVNVHQYDILLDVTVINQTADTLQNLSLELSTLGDLKLLERPTNYTLGAYSKRNIKANIKVSSTETGIIFGSIIYEIAGAAGTEKIVQLSEIHIDIIDYISPATTDDTSFRRMWAEFEWENKVAVNTSMINLREYLNNIMKATNMACLTPVSSLEGDCGFLSANLYAKSAFDEDALANVSIELTDSGRILGFIRIRSKTQGIAISLGEKITQKQKA</sequence>
<keyword evidence="8 10" id="KW-0472">Membrane</keyword>
<keyword evidence="4" id="KW-0677">Repeat</keyword>
<evidence type="ECO:0000256" key="6">
    <source>
        <dbReference type="ARBA" id="ARBA00022927"/>
    </source>
</evidence>
<reference evidence="14" key="1">
    <citation type="journal article" date="2020" name="J. Eukaryot. Microbiol.">
        <title>De novo Sequencing, Assembly and Annotation of the Transcriptome for the Free-Living Testate Amoeba Arcella intermedia.</title>
        <authorList>
            <person name="Ribeiro G.M."/>
            <person name="Porfirio-Sousa A.L."/>
            <person name="Maurer-Alcala X.X."/>
            <person name="Katz L.A."/>
            <person name="Lahr D.J.G."/>
        </authorList>
    </citation>
    <scope>NUCLEOTIDE SEQUENCE</scope>
</reference>
<dbReference type="AlphaFoldDB" id="A0A6B2KXK3"/>
<keyword evidence="9 10" id="KW-0968">Cytoplasmic vesicle</keyword>
<keyword evidence="7 10" id="KW-0333">Golgi apparatus</keyword>
<organism evidence="14">
    <name type="scientific">Arcella intermedia</name>
    <dbReference type="NCBI Taxonomy" id="1963864"/>
    <lineage>
        <taxon>Eukaryota</taxon>
        <taxon>Amoebozoa</taxon>
        <taxon>Tubulinea</taxon>
        <taxon>Elardia</taxon>
        <taxon>Arcellinida</taxon>
        <taxon>Sphaerothecina</taxon>
        <taxon>Arcellidae</taxon>
        <taxon>Arcella</taxon>
    </lineage>
</organism>
<dbReference type="InterPro" id="IPR002553">
    <property type="entry name" value="Clathrin/coatomer_adapt-like_N"/>
</dbReference>
<feature type="domain" description="Clathrin/coatomer adaptor adaptin-like N-terminal" evidence="11">
    <location>
        <begin position="24"/>
        <end position="467"/>
    </location>
</feature>
<feature type="domain" description="Coatomer beta subunit C-terminal" evidence="12">
    <location>
        <begin position="670"/>
        <end position="806"/>
    </location>
</feature>
<dbReference type="SUPFAM" id="SSF48371">
    <property type="entry name" value="ARM repeat"/>
    <property type="match status" value="1"/>
</dbReference>
<evidence type="ECO:0000256" key="2">
    <source>
        <dbReference type="ARBA" id="ARBA00022448"/>
    </source>
</evidence>
<dbReference type="Gene3D" id="1.25.10.10">
    <property type="entry name" value="Leucine-rich Repeat Variant"/>
    <property type="match status" value="1"/>
</dbReference>
<dbReference type="InterPro" id="IPR016460">
    <property type="entry name" value="COPB1"/>
</dbReference>
<evidence type="ECO:0000259" key="11">
    <source>
        <dbReference type="Pfam" id="PF01602"/>
    </source>
</evidence>
<dbReference type="GO" id="GO:0000139">
    <property type="term" value="C:Golgi membrane"/>
    <property type="evidence" value="ECO:0007669"/>
    <property type="project" value="UniProtKB-SubCell"/>
</dbReference>
<dbReference type="InterPro" id="IPR029446">
    <property type="entry name" value="COPB1_appendage_platform_dom"/>
</dbReference>
<dbReference type="Pfam" id="PF14806">
    <property type="entry name" value="Coatomer_b_Cpla"/>
    <property type="match status" value="1"/>
</dbReference>
<feature type="domain" description="Coatomer beta subunit appendage platform" evidence="13">
    <location>
        <begin position="815"/>
        <end position="940"/>
    </location>
</feature>
<evidence type="ECO:0000256" key="8">
    <source>
        <dbReference type="ARBA" id="ARBA00023136"/>
    </source>
</evidence>
<dbReference type="GO" id="GO:0006891">
    <property type="term" value="P:intra-Golgi vesicle-mediated transport"/>
    <property type="evidence" value="ECO:0007669"/>
    <property type="project" value="TreeGrafter"/>
</dbReference>
<dbReference type="EMBL" id="GIBP01000386">
    <property type="protein sequence ID" value="NDV29355.1"/>
    <property type="molecule type" value="Transcribed_RNA"/>
</dbReference>
<dbReference type="PANTHER" id="PTHR10635:SF0">
    <property type="entry name" value="COATOMER SUBUNIT BETA"/>
    <property type="match status" value="1"/>
</dbReference>
<evidence type="ECO:0000256" key="3">
    <source>
        <dbReference type="ARBA" id="ARBA00022490"/>
    </source>
</evidence>
<evidence type="ECO:0000313" key="14">
    <source>
        <dbReference type="EMBL" id="NDV29355.1"/>
    </source>
</evidence>
<comment type="function">
    <text evidence="10">The coatomer is a cytosolic protein complex that binds to dilysine motifs and reversibly associates with Golgi non-clathrin-coated vesicles, which further mediate biosynthetic protein transport from the ER, via the Golgi up to the trans Golgi network. Coatomer complex is required for budding from Golgi membranes, and is essential for the retrograde Golgi-to-ER transport of dilysine-tagged proteins.</text>
</comment>
<dbReference type="Pfam" id="PF01602">
    <property type="entry name" value="Adaptin_N"/>
    <property type="match status" value="1"/>
</dbReference>
<protein>
    <recommendedName>
        <fullName evidence="10">Coatomer subunit beta</fullName>
    </recommendedName>
    <alternativeName>
        <fullName evidence="10">Beta-coat protein</fullName>
    </alternativeName>
</protein>
<proteinExistence type="predicted"/>
<evidence type="ECO:0000256" key="4">
    <source>
        <dbReference type="ARBA" id="ARBA00022737"/>
    </source>
</evidence>
<evidence type="ECO:0000256" key="9">
    <source>
        <dbReference type="ARBA" id="ARBA00023329"/>
    </source>
</evidence>
<evidence type="ECO:0000256" key="7">
    <source>
        <dbReference type="ARBA" id="ARBA00023034"/>
    </source>
</evidence>
<comment type="subcellular location">
    <subcellularLocation>
        <location evidence="10">Cytoplasm</location>
    </subcellularLocation>
    <subcellularLocation>
        <location evidence="1 10">Golgi apparatus membrane</location>
        <topology evidence="1 10">Peripheral membrane protein</topology>
        <orientation evidence="1 10">Cytoplasmic side</orientation>
    </subcellularLocation>
    <subcellularLocation>
        <location evidence="10">Cytoplasmic vesicle</location>
        <location evidence="10">COPI-coated vesicle membrane</location>
        <topology evidence="10">Peripheral membrane protein</topology>
        <orientation evidence="10">Cytoplasmic side</orientation>
    </subcellularLocation>
</comment>
<dbReference type="Pfam" id="PF07718">
    <property type="entry name" value="Coatamer_beta_C"/>
    <property type="match status" value="1"/>
</dbReference>
<name>A0A6B2KXK3_9EUKA</name>
<dbReference type="PANTHER" id="PTHR10635">
    <property type="entry name" value="COATOMER SUBUNIT BETA"/>
    <property type="match status" value="1"/>
</dbReference>
<dbReference type="GO" id="GO:0006886">
    <property type="term" value="P:intracellular protein transport"/>
    <property type="evidence" value="ECO:0007669"/>
    <property type="project" value="InterPro"/>
</dbReference>
<evidence type="ECO:0000256" key="10">
    <source>
        <dbReference type="PIRNR" id="PIRNR005727"/>
    </source>
</evidence>
<accession>A0A6B2KXK3</accession>
<evidence type="ECO:0000256" key="5">
    <source>
        <dbReference type="ARBA" id="ARBA00022892"/>
    </source>
</evidence>
<dbReference type="InterPro" id="IPR011989">
    <property type="entry name" value="ARM-like"/>
</dbReference>
<dbReference type="GO" id="GO:0030126">
    <property type="term" value="C:COPI vesicle coat"/>
    <property type="evidence" value="ECO:0007669"/>
    <property type="project" value="InterPro"/>
</dbReference>
<keyword evidence="5 10" id="KW-0931">ER-Golgi transport</keyword>
<evidence type="ECO:0000259" key="12">
    <source>
        <dbReference type="Pfam" id="PF07718"/>
    </source>
</evidence>
<dbReference type="GO" id="GO:0006888">
    <property type="term" value="P:endoplasmic reticulum to Golgi vesicle-mediated transport"/>
    <property type="evidence" value="ECO:0007669"/>
    <property type="project" value="TreeGrafter"/>
</dbReference>
<comment type="subunit">
    <text evidence="10">Oligomeric complex that consists of at least the alpha, beta, beta', gamma, delta, epsilon and zeta subunits.</text>
</comment>
<keyword evidence="3 10" id="KW-0963">Cytoplasm</keyword>
<dbReference type="GO" id="GO:0005198">
    <property type="term" value="F:structural molecule activity"/>
    <property type="evidence" value="ECO:0007669"/>
    <property type="project" value="InterPro"/>
</dbReference>
<keyword evidence="2 10" id="KW-0813">Transport</keyword>
<dbReference type="PIRSF" id="PIRSF005727">
    <property type="entry name" value="Coatomer_beta_subunit"/>
    <property type="match status" value="1"/>
</dbReference>
<evidence type="ECO:0000259" key="13">
    <source>
        <dbReference type="Pfam" id="PF14806"/>
    </source>
</evidence>
<keyword evidence="6 10" id="KW-0653">Protein transport</keyword>
<dbReference type="InterPro" id="IPR016024">
    <property type="entry name" value="ARM-type_fold"/>
</dbReference>
<evidence type="ECO:0000256" key="1">
    <source>
        <dbReference type="ARBA" id="ARBA00004255"/>
    </source>
</evidence>
<dbReference type="InterPro" id="IPR011710">
    <property type="entry name" value="Coatomer_bsu_C"/>
</dbReference>